<proteinExistence type="predicted"/>
<organism evidence="1 2">
    <name type="scientific">Bacteroides luti</name>
    <dbReference type="NCBI Taxonomy" id="1297750"/>
    <lineage>
        <taxon>Bacteria</taxon>
        <taxon>Pseudomonadati</taxon>
        <taxon>Bacteroidota</taxon>
        <taxon>Bacteroidia</taxon>
        <taxon>Bacteroidales</taxon>
        <taxon>Bacteroidaceae</taxon>
        <taxon>Bacteroides</taxon>
    </lineage>
</organism>
<name>A0A1M5A1L8_9BACE</name>
<dbReference type="EMBL" id="FQTV01000006">
    <property type="protein sequence ID" value="SHF24178.1"/>
    <property type="molecule type" value="Genomic_DNA"/>
</dbReference>
<sequence length="115" mass="13062">MEKTIEINQELIAVCGLYCGACRQYLKGGCMGCLKNEKATWCKTRTCCMEKGYKTCAECSTDVGDCKKFTNVVSKLFGFFFNSDRNACIDRIKAMGREEYAKEMAEKGMQTIKRR</sequence>
<gene>
    <name evidence="1" type="ORF">SAMN05444405_106120</name>
</gene>
<dbReference type="RefSeq" id="WP_073400746.1">
    <property type="nucleotide sequence ID" value="NZ_FQTV01000006.1"/>
</dbReference>
<protein>
    <recommendedName>
        <fullName evidence="3">DUF3795 domain-containing protein</fullName>
    </recommendedName>
</protein>
<dbReference type="AlphaFoldDB" id="A0A1M5A1L8"/>
<keyword evidence="2" id="KW-1185">Reference proteome</keyword>
<dbReference type="STRING" id="1297750.SAMN05444405_106120"/>
<dbReference type="Proteomes" id="UP000184509">
    <property type="component" value="Unassembled WGS sequence"/>
</dbReference>
<dbReference type="OrthoDB" id="1071806at2"/>
<reference evidence="2" key="1">
    <citation type="submission" date="2016-11" db="EMBL/GenBank/DDBJ databases">
        <authorList>
            <person name="Varghese N."/>
            <person name="Submissions S."/>
        </authorList>
    </citation>
    <scope>NUCLEOTIDE SEQUENCE [LARGE SCALE GENOMIC DNA]</scope>
    <source>
        <strain evidence="2">DSM 26991</strain>
    </source>
</reference>
<evidence type="ECO:0000313" key="1">
    <source>
        <dbReference type="EMBL" id="SHF24178.1"/>
    </source>
</evidence>
<evidence type="ECO:0000313" key="2">
    <source>
        <dbReference type="Proteomes" id="UP000184509"/>
    </source>
</evidence>
<evidence type="ECO:0008006" key="3">
    <source>
        <dbReference type="Google" id="ProtNLM"/>
    </source>
</evidence>
<accession>A0A1M5A1L8</accession>